<evidence type="ECO:0000256" key="2">
    <source>
        <dbReference type="ARBA" id="ARBA00022487"/>
    </source>
</evidence>
<keyword evidence="2" id="KW-0719">Serine esterase</keyword>
<keyword evidence="5" id="KW-0732">Signal</keyword>
<reference evidence="6 7" key="1">
    <citation type="journal article" date="2021" name="Microbiol. Resour. Announc.">
        <title>Complete Genome Sequences of Two Rhodococcus sp. Strains with Large and Linear Chromosomes, Isolated from Apple Rhizosphere.</title>
        <authorList>
            <person name="Benning S."/>
            <person name="Brugnone N."/>
            <person name="Siani R."/>
            <person name="Kublik S."/>
            <person name="Schloter M."/>
            <person name="Rad V."/>
        </authorList>
    </citation>
    <scope>NUCLEOTIDE SEQUENCE [LARGE SCALE GENOMIC DNA]</scope>
    <source>
        <strain evidence="6 7">R79</strain>
    </source>
</reference>
<evidence type="ECO:0000256" key="1">
    <source>
        <dbReference type="ARBA" id="ARBA00007534"/>
    </source>
</evidence>
<geneLocation type="plasmid" evidence="6 7">
    <name>unnamed2</name>
</geneLocation>
<evidence type="ECO:0000256" key="4">
    <source>
        <dbReference type="ARBA" id="ARBA00023157"/>
    </source>
</evidence>
<dbReference type="PANTHER" id="PTHR33630">
    <property type="entry name" value="CUTINASE RV1984C-RELATED-RELATED"/>
    <property type="match status" value="1"/>
</dbReference>
<comment type="similarity">
    <text evidence="1">Belongs to the cutinase family.</text>
</comment>
<evidence type="ECO:0000313" key="6">
    <source>
        <dbReference type="EMBL" id="QSE87939.1"/>
    </source>
</evidence>
<dbReference type="SMART" id="SM01110">
    <property type="entry name" value="Cutinase"/>
    <property type="match status" value="1"/>
</dbReference>
<dbReference type="RefSeq" id="WP_206004699.1">
    <property type="nucleotide sequence ID" value="NZ_CP070617.1"/>
</dbReference>
<keyword evidence="3" id="KW-0378">Hydrolase</keyword>
<proteinExistence type="inferred from homology"/>
<name>A0A974ZRV8_9NOCA</name>
<sequence>MIRRIRSSAAVTVAAALVSVVGGGAAASAAPGELTSGSCAPYMAVLVPGTWETNENADPNVPVGMLAEVGKGLKDKYGSRIRVVFPAYPASAFDKGKTYTESEEAGVAAVNRVLEEACATTQILLAGYSQGAHAAGDVASSIGNGRGPVPASQVKAVGLVADPKRGPGSGQLVGPTVAGTGIAGTRPGGFGQLASVTRQMCSPGDLYCATDADSDGMLGSIGRLIGNDTGAVSGSSPSVGQAGVAASPLTGQYGGASSAGVTAQNSTEGSAAADLVSDFSQANLGGVPSTPEVMRQRIEALPTDSGVRTGEQASQIAGVGASAASLIRTLAPLQDVAEFAAGNASAVKSLTSAPADSPQAAAAQVLDVASKVDLAGLIKTAGTVSDTVSLLLSETSGAVGGDSAGQSASPTVARTALSGQVDTLTSQLGPLGAMNPDTLSTAASALSVLKPSTLINQVLAVGSNIGEFAANLPGIGANLVALPQRIAALDVDGAHRVAGELNNLFSPLVKMAAVVDFHTAAQVMALIPDPSGYTQIAAMVLNLLGNLDVIRLANNVGQAQEVAWAALKNPAALAGLLPIGLDLASVATGVLSGGTNTDPSQLGAQTQVSGQSAQLVANAQGQDLVGLGGTLTSLANSEGAQDLVSLAKQGLDAASFYASGAHQSYGNFLVDGARTALQWLLDFFTKSLGGA</sequence>
<dbReference type="PANTHER" id="PTHR33630:SF9">
    <property type="entry name" value="CUTINASE 4"/>
    <property type="match status" value="1"/>
</dbReference>
<dbReference type="EMBL" id="CP070617">
    <property type="protein sequence ID" value="QSE87939.1"/>
    <property type="molecule type" value="Genomic_DNA"/>
</dbReference>
<feature type="signal peptide" evidence="5">
    <location>
        <begin position="1"/>
        <end position="29"/>
    </location>
</feature>
<gene>
    <name evidence="6" type="ORF">JWS13_04315</name>
</gene>
<dbReference type="Pfam" id="PF01083">
    <property type="entry name" value="Cutinase"/>
    <property type="match status" value="1"/>
</dbReference>
<keyword evidence="7" id="KW-1185">Reference proteome</keyword>
<dbReference type="SUPFAM" id="SSF53474">
    <property type="entry name" value="alpha/beta-Hydrolases"/>
    <property type="match status" value="1"/>
</dbReference>
<evidence type="ECO:0000256" key="3">
    <source>
        <dbReference type="ARBA" id="ARBA00022801"/>
    </source>
</evidence>
<protein>
    <submittedName>
        <fullName evidence="6">Cutinase family protein</fullName>
    </submittedName>
</protein>
<organism evidence="6 7">
    <name type="scientific">Rhodococcus pseudokoreensis</name>
    <dbReference type="NCBI Taxonomy" id="2811421"/>
    <lineage>
        <taxon>Bacteria</taxon>
        <taxon>Bacillati</taxon>
        <taxon>Actinomycetota</taxon>
        <taxon>Actinomycetes</taxon>
        <taxon>Mycobacteriales</taxon>
        <taxon>Nocardiaceae</taxon>
        <taxon>Rhodococcus</taxon>
    </lineage>
</organism>
<reference evidence="6 7" key="2">
    <citation type="journal article" date="2022" name="Arch. Microbiol.">
        <title>Rhodococcus pseudokoreensis sp. nov. isolated from the rhizosphere of young M26 apple rootstocks.</title>
        <authorList>
            <person name="Kampfer P."/>
            <person name="Glaeser S.P."/>
            <person name="Blom J."/>
            <person name="Wolf J."/>
            <person name="Benning S."/>
            <person name="Schloter M."/>
            <person name="Neumann-Schaal M."/>
        </authorList>
    </citation>
    <scope>NUCLEOTIDE SEQUENCE [LARGE SCALE GENOMIC DNA]</scope>
    <source>
        <strain evidence="6 7">R79</strain>
    </source>
</reference>
<dbReference type="Gene3D" id="3.40.50.1820">
    <property type="entry name" value="alpha/beta hydrolase"/>
    <property type="match status" value="1"/>
</dbReference>
<dbReference type="Proteomes" id="UP000662986">
    <property type="component" value="Plasmid unnamed2"/>
</dbReference>
<accession>A0A974ZRV8</accession>
<evidence type="ECO:0000313" key="7">
    <source>
        <dbReference type="Proteomes" id="UP000662986"/>
    </source>
</evidence>
<keyword evidence="4" id="KW-1015">Disulfide bond</keyword>
<feature type="chain" id="PRO_5046925882" evidence="5">
    <location>
        <begin position="30"/>
        <end position="691"/>
    </location>
</feature>
<keyword evidence="6" id="KW-0614">Plasmid</keyword>
<evidence type="ECO:0000256" key="5">
    <source>
        <dbReference type="SAM" id="SignalP"/>
    </source>
</evidence>
<dbReference type="InterPro" id="IPR029058">
    <property type="entry name" value="AB_hydrolase_fold"/>
</dbReference>
<dbReference type="InterPro" id="IPR000675">
    <property type="entry name" value="Cutinase/axe"/>
</dbReference>